<protein>
    <recommendedName>
        <fullName evidence="3">Transposase</fullName>
    </recommendedName>
</protein>
<keyword evidence="2" id="KW-1185">Reference proteome</keyword>
<accession>A0ABX6QTD8</accession>
<dbReference type="EMBL" id="CP058351">
    <property type="protein sequence ID" value="QLF71587.1"/>
    <property type="molecule type" value="Genomic_DNA"/>
</dbReference>
<gene>
    <name evidence="1" type="ORF">FE840_018200</name>
</gene>
<sequence length="139" mass="14573">MFKHYAGHIVMIGGSCVRVPQHGANAQKGALPILARVVPVAACPQKIHPLLDADGRPGWLSSTEGHTADAAMAESSLSGLQPGTTLLADMACNTQAIRHFPRQRKAADASSTIAALRCVALSMSSIAQLISFNPDDCSR</sequence>
<geneLocation type="plasmid" evidence="1 2">
    <name>pPRADMK78_01</name>
</geneLocation>
<organism evidence="1 2">
    <name type="scientific">Peteryoungia desertarenae</name>
    <dbReference type="NCBI Taxonomy" id="1813451"/>
    <lineage>
        <taxon>Bacteria</taxon>
        <taxon>Pseudomonadati</taxon>
        <taxon>Pseudomonadota</taxon>
        <taxon>Alphaproteobacteria</taxon>
        <taxon>Hyphomicrobiales</taxon>
        <taxon>Rhizobiaceae</taxon>
        <taxon>Peteryoungia</taxon>
    </lineage>
</organism>
<dbReference type="PROSITE" id="PS51257">
    <property type="entry name" value="PROKAR_LIPOPROTEIN"/>
    <property type="match status" value="1"/>
</dbReference>
<proteinExistence type="predicted"/>
<dbReference type="Proteomes" id="UP000308530">
    <property type="component" value="Plasmid pPRADMK78_01"/>
</dbReference>
<evidence type="ECO:0000313" key="2">
    <source>
        <dbReference type="Proteomes" id="UP000308530"/>
    </source>
</evidence>
<evidence type="ECO:0000313" key="1">
    <source>
        <dbReference type="EMBL" id="QLF71587.1"/>
    </source>
</evidence>
<reference evidence="1 2" key="1">
    <citation type="submission" date="2020-06" db="EMBL/GenBank/DDBJ databases">
        <title>Genome sequence of Rhizobium sp strain ADMK78.</title>
        <authorList>
            <person name="Rahi P."/>
        </authorList>
    </citation>
    <scope>NUCLEOTIDE SEQUENCE [LARGE SCALE GENOMIC DNA]</scope>
    <source>
        <strain evidence="1 2">ADMK78</strain>
        <plasmid evidence="1 2">pPRADMK78_01</plasmid>
    </source>
</reference>
<dbReference type="RefSeq" id="WP_171033705.1">
    <property type="nucleotide sequence ID" value="NZ_CP058351.1"/>
</dbReference>
<evidence type="ECO:0008006" key="3">
    <source>
        <dbReference type="Google" id="ProtNLM"/>
    </source>
</evidence>
<name>A0ABX6QTD8_9HYPH</name>
<keyword evidence="1" id="KW-0614">Plasmid</keyword>